<evidence type="ECO:0000313" key="4">
    <source>
        <dbReference type="Proteomes" id="UP001194580"/>
    </source>
</evidence>
<dbReference type="AlphaFoldDB" id="A0AAD4DG00"/>
<feature type="region of interest" description="Disordered" evidence="1">
    <location>
        <begin position="216"/>
        <end position="577"/>
    </location>
</feature>
<feature type="compositionally biased region" description="Basic residues" evidence="1">
    <location>
        <begin position="369"/>
        <end position="381"/>
    </location>
</feature>
<name>A0AAD4DG00_9FUNG</name>
<dbReference type="Proteomes" id="UP001194580">
    <property type="component" value="Unassembled WGS sequence"/>
</dbReference>
<feature type="compositionally biased region" description="Low complexity" evidence="1">
    <location>
        <begin position="427"/>
        <end position="440"/>
    </location>
</feature>
<dbReference type="CDD" id="cd21134">
    <property type="entry name" value="YTH"/>
    <property type="match status" value="1"/>
</dbReference>
<accession>A0AAD4DG00</accession>
<feature type="domain" description="YTH" evidence="2">
    <location>
        <begin position="21"/>
        <end position="149"/>
    </location>
</feature>
<feature type="compositionally biased region" description="Basic residues" evidence="1">
    <location>
        <begin position="403"/>
        <end position="415"/>
    </location>
</feature>
<comment type="caution">
    <text evidence="3">The sequence shown here is derived from an EMBL/GenBank/DDBJ whole genome shotgun (WGS) entry which is preliminary data.</text>
</comment>
<feature type="compositionally biased region" description="Gly residues" evidence="1">
    <location>
        <begin position="535"/>
        <end position="552"/>
    </location>
</feature>
<organism evidence="3 4">
    <name type="scientific">Linnemannia exigua</name>
    <dbReference type="NCBI Taxonomy" id="604196"/>
    <lineage>
        <taxon>Eukaryota</taxon>
        <taxon>Fungi</taxon>
        <taxon>Fungi incertae sedis</taxon>
        <taxon>Mucoromycota</taxon>
        <taxon>Mortierellomycotina</taxon>
        <taxon>Mortierellomycetes</taxon>
        <taxon>Mortierellales</taxon>
        <taxon>Mortierellaceae</taxon>
        <taxon>Linnemannia</taxon>
    </lineage>
</organism>
<evidence type="ECO:0000256" key="1">
    <source>
        <dbReference type="SAM" id="MobiDB-lite"/>
    </source>
</evidence>
<sequence length="609" mass="68035">TPNEPEESTPVEQEAIIPHDAHYFVIRATDEGDFLDARRSNIWPTNPMYDEALRELYSPTSHVFLIFTVFMSSKFCGIARMASDMMWIGERTIFDKSKFRQKFKLEWIACSQVSYDSVKELTHEPVYKIIRKTGYKLTTDMGRTIHKLLVENQPEEEPQPTLSLQTEMSDLSALDASLNQDILMGEIREAQEDPILQISSLYRDTEDMDVDMHEEPATIALKDKEDDEVSNSRSSMDRDSDPDTDMIALRDNPSPMATLRHSPSLLARKRSISADEGDDLSTEMELANEDQLARGRSPERPIAQVDQKEEVEEEEKEEGKKEVKVEEEKLLLGNEVPPAPRVKSPEIEKRDSSPKRWPSLRSRSPPPPPRHRSPPPPRRRSPPPSARNRSLPPRGRNRSPPPPRRRSPPPPRRRSPPPYRQPAYERSGTASSTSSYGTPGAFRSPPPFPQRSKDPRDRSASTYVFHSGNEPTYQRDRFNAPTDPRLLGRSIVPQKRPFEDSPVLDTKDGVLTDSDAQGVDLPASVFPLEDDVDDGLGGHIEAGSRPGVGTGAGSSSSSSSTRAVGGPSAAIATEAPPSQIKSITLVPAGLSKTQRKKLRKQAFAKPLDF</sequence>
<dbReference type="PROSITE" id="PS50882">
    <property type="entry name" value="YTH"/>
    <property type="match status" value="1"/>
</dbReference>
<keyword evidence="4" id="KW-1185">Reference proteome</keyword>
<dbReference type="GO" id="GO:0003723">
    <property type="term" value="F:RNA binding"/>
    <property type="evidence" value="ECO:0007669"/>
    <property type="project" value="InterPro"/>
</dbReference>
<feature type="non-terminal residue" evidence="3">
    <location>
        <position position="609"/>
    </location>
</feature>
<feature type="compositionally biased region" description="Acidic residues" evidence="1">
    <location>
        <begin position="275"/>
        <end position="288"/>
    </location>
</feature>
<gene>
    <name evidence="3" type="ORF">BGZ95_006985</name>
</gene>
<dbReference type="Gene3D" id="3.10.590.10">
    <property type="entry name" value="ph1033 like domains"/>
    <property type="match status" value="1"/>
</dbReference>
<evidence type="ECO:0000313" key="3">
    <source>
        <dbReference type="EMBL" id="KAG0276834.1"/>
    </source>
</evidence>
<reference evidence="3" key="1">
    <citation type="journal article" date="2020" name="Fungal Divers.">
        <title>Resolving the Mortierellaceae phylogeny through synthesis of multi-gene phylogenetics and phylogenomics.</title>
        <authorList>
            <person name="Vandepol N."/>
            <person name="Liber J."/>
            <person name="Desiro A."/>
            <person name="Na H."/>
            <person name="Kennedy M."/>
            <person name="Barry K."/>
            <person name="Grigoriev I.V."/>
            <person name="Miller A.N."/>
            <person name="O'Donnell K."/>
            <person name="Stajich J.E."/>
            <person name="Bonito G."/>
        </authorList>
    </citation>
    <scope>NUCLEOTIDE SEQUENCE</scope>
    <source>
        <strain evidence="3">NRRL 28262</strain>
    </source>
</reference>
<feature type="compositionally biased region" description="Basic and acidic residues" evidence="1">
    <location>
        <begin position="343"/>
        <end position="354"/>
    </location>
</feature>
<dbReference type="Pfam" id="PF04146">
    <property type="entry name" value="YTH"/>
    <property type="match status" value="1"/>
</dbReference>
<feature type="compositionally biased region" description="Low complexity" evidence="1">
    <location>
        <begin position="553"/>
        <end position="568"/>
    </location>
</feature>
<proteinExistence type="predicted"/>
<evidence type="ECO:0000259" key="2">
    <source>
        <dbReference type="PROSITE" id="PS50882"/>
    </source>
</evidence>
<dbReference type="EMBL" id="JAAAIL010000333">
    <property type="protein sequence ID" value="KAG0276834.1"/>
    <property type="molecule type" value="Genomic_DNA"/>
</dbReference>
<feature type="compositionally biased region" description="Polar residues" evidence="1">
    <location>
        <begin position="460"/>
        <end position="472"/>
    </location>
</feature>
<feature type="compositionally biased region" description="Basic and acidic residues" evidence="1">
    <location>
        <begin position="317"/>
        <end position="330"/>
    </location>
</feature>
<protein>
    <recommendedName>
        <fullName evidence="2">YTH domain-containing protein</fullName>
    </recommendedName>
</protein>
<dbReference type="InterPro" id="IPR007275">
    <property type="entry name" value="YTH_domain"/>
</dbReference>